<dbReference type="EMBL" id="JACIDK010000001">
    <property type="protein sequence ID" value="MBB3889934.1"/>
    <property type="molecule type" value="Genomic_DNA"/>
</dbReference>
<dbReference type="CDD" id="cd05233">
    <property type="entry name" value="SDR_c"/>
    <property type="match status" value="1"/>
</dbReference>
<dbReference type="RefSeq" id="WP_183769851.1">
    <property type="nucleotide sequence ID" value="NZ_JACIDK010000001.1"/>
</dbReference>
<accession>A0A839ZV62</accession>
<dbReference type="SUPFAM" id="SSF51735">
    <property type="entry name" value="NAD(P)-binding Rossmann-fold domains"/>
    <property type="match status" value="1"/>
</dbReference>
<evidence type="ECO:0000256" key="1">
    <source>
        <dbReference type="ARBA" id="ARBA00006484"/>
    </source>
</evidence>
<gene>
    <name evidence="4" type="ORF">GGQ61_000631</name>
</gene>
<name>A0A839ZV62_9CAUL</name>
<organism evidence="4 5">
    <name type="scientific">Phenylobacterium haematophilum</name>
    <dbReference type="NCBI Taxonomy" id="98513"/>
    <lineage>
        <taxon>Bacteria</taxon>
        <taxon>Pseudomonadati</taxon>
        <taxon>Pseudomonadota</taxon>
        <taxon>Alphaproteobacteria</taxon>
        <taxon>Caulobacterales</taxon>
        <taxon>Caulobacteraceae</taxon>
        <taxon>Phenylobacterium</taxon>
    </lineage>
</organism>
<dbReference type="PANTHER" id="PTHR43391">
    <property type="entry name" value="RETINOL DEHYDROGENASE-RELATED"/>
    <property type="match status" value="1"/>
</dbReference>
<proteinExistence type="inferred from homology"/>
<dbReference type="InterPro" id="IPR036291">
    <property type="entry name" value="NAD(P)-bd_dom_sf"/>
</dbReference>
<comment type="caution">
    <text evidence="4">The sequence shown here is derived from an EMBL/GenBank/DDBJ whole genome shotgun (WGS) entry which is preliminary data.</text>
</comment>
<dbReference type="InterPro" id="IPR002347">
    <property type="entry name" value="SDR_fam"/>
</dbReference>
<evidence type="ECO:0000256" key="2">
    <source>
        <dbReference type="ARBA" id="ARBA00023002"/>
    </source>
</evidence>
<evidence type="ECO:0000313" key="4">
    <source>
        <dbReference type="EMBL" id="MBB3889934.1"/>
    </source>
</evidence>
<dbReference type="PRINTS" id="PR00081">
    <property type="entry name" value="GDHRDH"/>
</dbReference>
<dbReference type="AlphaFoldDB" id="A0A839ZV62"/>
<evidence type="ECO:0000313" key="5">
    <source>
        <dbReference type="Proteomes" id="UP000530564"/>
    </source>
</evidence>
<dbReference type="Proteomes" id="UP000530564">
    <property type="component" value="Unassembled WGS sequence"/>
</dbReference>
<dbReference type="GO" id="GO:0016491">
    <property type="term" value="F:oxidoreductase activity"/>
    <property type="evidence" value="ECO:0007669"/>
    <property type="project" value="UniProtKB-KW"/>
</dbReference>
<dbReference type="PANTHER" id="PTHR43391:SF26">
    <property type="entry name" value="BLL7251 PROTEIN"/>
    <property type="match status" value="1"/>
</dbReference>
<keyword evidence="5" id="KW-1185">Reference proteome</keyword>
<comment type="similarity">
    <text evidence="1 3">Belongs to the short-chain dehydrogenases/reductases (SDR) family.</text>
</comment>
<dbReference type="Pfam" id="PF00106">
    <property type="entry name" value="adh_short"/>
    <property type="match status" value="1"/>
</dbReference>
<dbReference type="PROSITE" id="PS00061">
    <property type="entry name" value="ADH_SHORT"/>
    <property type="match status" value="1"/>
</dbReference>
<dbReference type="InterPro" id="IPR020904">
    <property type="entry name" value="Sc_DH/Rdtase_CS"/>
</dbReference>
<dbReference type="Gene3D" id="3.40.50.720">
    <property type="entry name" value="NAD(P)-binding Rossmann-like Domain"/>
    <property type="match status" value="1"/>
</dbReference>
<sequence>MEVKGKVVVVTGGAEGIGAGLARRFAREGAKAVIVADRNGEGAAAVAKEIGGEAVTLDVSDGAAVAAMVADIEARHGGIDLFCSNAGVGDGDPDKQSAASSPDAVWNRAWNVNVMAHVHAARAVIPGMQARGGGYLLNTISAAGLLSQIGGAVYSTTKHAAVGFAESLAITHGDQGIKVSILCPQGVDTAMLRQGDAASQPQNLDGVLTPDDVAESVVQGLAAENFLILPHPVVLTYMQRKTADYDRWIGGMRRLRAKMFGGG</sequence>
<keyword evidence="2" id="KW-0560">Oxidoreductase</keyword>
<evidence type="ECO:0000256" key="3">
    <source>
        <dbReference type="RuleBase" id="RU000363"/>
    </source>
</evidence>
<protein>
    <submittedName>
        <fullName evidence="4">NAD(P)-dependent dehydrogenase (Short-subunit alcohol dehydrogenase family)</fullName>
    </submittedName>
</protein>
<dbReference type="PRINTS" id="PR00080">
    <property type="entry name" value="SDRFAMILY"/>
</dbReference>
<reference evidence="4 5" key="1">
    <citation type="submission" date="2020-08" db="EMBL/GenBank/DDBJ databases">
        <title>Genomic Encyclopedia of Type Strains, Phase IV (KMG-IV): sequencing the most valuable type-strain genomes for metagenomic binning, comparative biology and taxonomic classification.</title>
        <authorList>
            <person name="Goeker M."/>
        </authorList>
    </citation>
    <scope>NUCLEOTIDE SEQUENCE [LARGE SCALE GENOMIC DNA]</scope>
    <source>
        <strain evidence="4 5">DSM 21793</strain>
    </source>
</reference>